<evidence type="ECO:0000256" key="9">
    <source>
        <dbReference type="HAMAP-Rule" id="MF_00210"/>
    </source>
</evidence>
<feature type="binding site" evidence="9">
    <location>
        <position position="384"/>
    </location>
    <ligand>
        <name>phosphoenolpyruvate</name>
        <dbReference type="ChEBI" id="CHEBI:58702"/>
    </ligand>
</feature>
<comment type="pathway">
    <text evidence="2 9">Metabolic intermediate biosynthesis; chorismate biosynthesis; chorismate from D-erythrose 4-phosphate and phosphoenolpyruvate: step 6/7.</text>
</comment>
<feature type="domain" description="Enolpyruvate transferase" evidence="10">
    <location>
        <begin position="46"/>
        <end position="461"/>
    </location>
</feature>
<dbReference type="GO" id="GO:0009423">
    <property type="term" value="P:chorismate biosynthetic process"/>
    <property type="evidence" value="ECO:0007669"/>
    <property type="project" value="UniProtKB-UniRule"/>
</dbReference>
<organism evidence="11 12">
    <name type="scientific">Acaryochloris thomasi RCC1774</name>
    <dbReference type="NCBI Taxonomy" id="1764569"/>
    <lineage>
        <taxon>Bacteria</taxon>
        <taxon>Bacillati</taxon>
        <taxon>Cyanobacteriota</taxon>
        <taxon>Cyanophyceae</taxon>
        <taxon>Acaryochloridales</taxon>
        <taxon>Acaryochloridaceae</taxon>
        <taxon>Acaryochloris</taxon>
        <taxon>Acaryochloris thomasi</taxon>
    </lineage>
</organism>
<evidence type="ECO:0000256" key="4">
    <source>
        <dbReference type="ARBA" id="ARBA00022490"/>
    </source>
</evidence>
<evidence type="ECO:0000256" key="7">
    <source>
        <dbReference type="ARBA" id="ARBA00023141"/>
    </source>
</evidence>
<name>A0A2W1JSR1_9CYAN</name>
<dbReference type="PROSITE" id="PS00104">
    <property type="entry name" value="EPSP_SYNTHASE_1"/>
    <property type="match status" value="1"/>
</dbReference>
<evidence type="ECO:0000256" key="3">
    <source>
        <dbReference type="ARBA" id="ARBA00009948"/>
    </source>
</evidence>
<comment type="catalytic activity">
    <reaction evidence="8">
        <text>3-phosphoshikimate + phosphoenolpyruvate = 5-O-(1-carboxyvinyl)-3-phosphoshikimate + phosphate</text>
        <dbReference type="Rhea" id="RHEA:21256"/>
        <dbReference type="ChEBI" id="CHEBI:43474"/>
        <dbReference type="ChEBI" id="CHEBI:57701"/>
        <dbReference type="ChEBI" id="CHEBI:58702"/>
        <dbReference type="ChEBI" id="CHEBI:145989"/>
        <dbReference type="EC" id="2.5.1.19"/>
    </reaction>
    <physiologicalReaction direction="left-to-right" evidence="8">
        <dbReference type="Rhea" id="RHEA:21257"/>
    </physiologicalReaction>
</comment>
<feature type="active site" description="Proton acceptor" evidence="9">
    <location>
        <position position="353"/>
    </location>
</feature>
<dbReference type="EC" id="2.5.1.19" evidence="9"/>
<dbReference type="GO" id="GO:0003866">
    <property type="term" value="F:3-phosphoshikimate 1-carboxyvinyltransferase activity"/>
    <property type="evidence" value="ECO:0007669"/>
    <property type="project" value="UniProtKB-UniRule"/>
</dbReference>
<dbReference type="EMBL" id="PQWO01000012">
    <property type="protein sequence ID" value="PZD72031.1"/>
    <property type="molecule type" value="Genomic_DNA"/>
</dbReference>
<dbReference type="FunFam" id="3.65.10.10:FF:000005">
    <property type="entry name" value="3-phosphoshikimate 1-carboxyvinyltransferase"/>
    <property type="match status" value="1"/>
</dbReference>
<accession>A0A2W1JSR1</accession>
<feature type="binding site" evidence="9">
    <location>
        <position position="129"/>
    </location>
    <ligand>
        <name>phosphoenolpyruvate</name>
        <dbReference type="ChEBI" id="CHEBI:58702"/>
    </ligand>
</feature>
<dbReference type="SUPFAM" id="SSF55205">
    <property type="entry name" value="EPT/RTPC-like"/>
    <property type="match status" value="1"/>
</dbReference>
<feature type="binding site" evidence="9">
    <location>
        <position position="203"/>
    </location>
    <ligand>
        <name>3-phosphoshikimate</name>
        <dbReference type="ChEBI" id="CHEBI:145989"/>
    </ligand>
</feature>
<feature type="binding site" evidence="9">
    <location>
        <position position="205"/>
    </location>
    <ligand>
        <name>3-phosphoshikimate</name>
        <dbReference type="ChEBI" id="CHEBI:145989"/>
    </ligand>
</feature>
<dbReference type="InterPro" id="IPR023193">
    <property type="entry name" value="EPSP_synthase_CS"/>
</dbReference>
<comment type="caution">
    <text evidence="9">Lacks conserved residue(s) required for the propagation of feature annotation.</text>
</comment>
<dbReference type="InterPro" id="IPR036968">
    <property type="entry name" value="Enolpyruvate_Tfrase_sf"/>
</dbReference>
<dbReference type="InterPro" id="IPR006264">
    <property type="entry name" value="EPSP_synthase"/>
</dbReference>
<comment type="subunit">
    <text evidence="9">Monomer.</text>
</comment>
<evidence type="ECO:0000313" key="12">
    <source>
        <dbReference type="Proteomes" id="UP000248857"/>
    </source>
</evidence>
<feature type="binding site" evidence="9">
    <location>
        <position position="61"/>
    </location>
    <ligand>
        <name>3-phosphoshikimate</name>
        <dbReference type="ChEBI" id="CHEBI:145989"/>
    </ligand>
</feature>
<comment type="similarity">
    <text evidence="3 9">Belongs to the EPSP synthase family.</text>
</comment>
<feature type="binding site" evidence="9">
    <location>
        <position position="56"/>
    </location>
    <ligand>
        <name>phosphoenolpyruvate</name>
        <dbReference type="ChEBI" id="CHEBI:58702"/>
    </ligand>
</feature>
<dbReference type="PROSITE" id="PS00885">
    <property type="entry name" value="EPSP_SYNTHASE_2"/>
    <property type="match status" value="1"/>
</dbReference>
<dbReference type="CDD" id="cd01556">
    <property type="entry name" value="EPSP_synthase"/>
    <property type="match status" value="1"/>
</dbReference>
<dbReference type="GO" id="GO:0009073">
    <property type="term" value="P:aromatic amino acid family biosynthetic process"/>
    <property type="evidence" value="ECO:0007669"/>
    <property type="project" value="UniProtKB-KW"/>
</dbReference>
<comment type="caution">
    <text evidence="11">The sequence shown here is derived from an EMBL/GenBank/DDBJ whole genome shotgun (WGS) entry which is preliminary data.</text>
</comment>
<dbReference type="InterPro" id="IPR013792">
    <property type="entry name" value="RNA3'P_cycl/enolpyr_Trfase_a/b"/>
</dbReference>
<dbReference type="Proteomes" id="UP000248857">
    <property type="component" value="Unassembled WGS sequence"/>
</dbReference>
<comment type="function">
    <text evidence="1 9">Catalyzes the transfer of the enolpyruvyl moiety of phosphoenolpyruvate (PEP) to the 5-hydroxyl of shikimate-3-phosphate (S3P) to produce enolpyruvyl shikimate-3-phosphate and inorganic phosphate.</text>
</comment>
<evidence type="ECO:0000256" key="2">
    <source>
        <dbReference type="ARBA" id="ARBA00004811"/>
    </source>
</evidence>
<dbReference type="UniPathway" id="UPA00053">
    <property type="reaction ID" value="UER00089"/>
</dbReference>
<dbReference type="PANTHER" id="PTHR21090:SF5">
    <property type="entry name" value="PENTAFUNCTIONAL AROM POLYPEPTIDE"/>
    <property type="match status" value="1"/>
</dbReference>
<keyword evidence="5 9" id="KW-0028">Amino-acid biosynthesis</keyword>
<dbReference type="NCBIfam" id="TIGR01356">
    <property type="entry name" value="aroA"/>
    <property type="match status" value="1"/>
</dbReference>
<dbReference type="GO" id="GO:0005737">
    <property type="term" value="C:cytoplasm"/>
    <property type="evidence" value="ECO:0007669"/>
    <property type="project" value="UniProtKB-SubCell"/>
</dbReference>
<keyword evidence="12" id="KW-1185">Reference proteome</keyword>
<feature type="binding site" evidence="9">
    <location>
        <position position="205"/>
    </location>
    <ligand>
        <name>phosphoenolpyruvate</name>
        <dbReference type="ChEBI" id="CHEBI:58702"/>
    </ligand>
</feature>
<feature type="binding site" evidence="9">
    <location>
        <position position="56"/>
    </location>
    <ligand>
        <name>3-phosphoshikimate</name>
        <dbReference type="ChEBI" id="CHEBI:145989"/>
    </ligand>
</feature>
<feature type="binding site" evidence="9">
    <location>
        <position position="158"/>
    </location>
    <ligand>
        <name>phosphoenolpyruvate</name>
        <dbReference type="ChEBI" id="CHEBI:58702"/>
    </ligand>
</feature>
<feature type="binding site" evidence="9">
    <location>
        <position position="57"/>
    </location>
    <ligand>
        <name>3-phosphoshikimate</name>
        <dbReference type="ChEBI" id="CHEBI:145989"/>
    </ligand>
</feature>
<sequence>MAEPSRMASALFCPKVMSDSVLKLHHPAADATATTWTIHSATPICLRGTVRVPGDKSISHRALMLGALATGETEIRGLLLGEDPRSTAACFRAMGAQISELNTERVTVQGIGLGQLQEPESVLDAGNSGTTLRLMLGILASHTDRFFVVTGDDSLRSRPMGRVVKPLEQMGAKIWGRQGGKFAPLAIQGQKLQPIHYQSPIASAQVKSCVMLAGLMCEGETIVTEPHQSRDHSERMFRAFGADVEVDVEACRVVVKGPAQLKGQPVTVPGDISSAAFWMVAAAIVPDSDLMIENVGINPTRTGVLEALQQMEADITLENQRTVAGEPVADIRVRHSKLKACRIEGAIIPRLIDEIPVLAVAAAFAEGTTVIRDAAELRVKESDRLTAMATQLQKFGAQVSEHPDGLDITGGTPLQGTEVESWGDHRIAMSFAIASLNATGTTTIHHAESAAISYPDFVPTLDAVVHN</sequence>
<evidence type="ECO:0000259" key="10">
    <source>
        <dbReference type="Pfam" id="PF00275"/>
    </source>
</evidence>
<dbReference type="HAMAP" id="MF_00210">
    <property type="entry name" value="EPSP_synth"/>
    <property type="match status" value="1"/>
</dbReference>
<proteinExistence type="inferred from homology"/>
<gene>
    <name evidence="11" type="primary">aroA1</name>
    <name evidence="9" type="synonym">aroA</name>
    <name evidence="11" type="ORF">C1752_04097</name>
</gene>
<keyword evidence="6 9" id="KW-0808">Transferase</keyword>
<feature type="binding site" evidence="9">
    <location>
        <position position="380"/>
    </location>
    <ligand>
        <name>3-phosphoshikimate</name>
        <dbReference type="ChEBI" id="CHEBI:145989"/>
    </ligand>
</feature>
<dbReference type="Pfam" id="PF00275">
    <property type="entry name" value="EPSP_synthase"/>
    <property type="match status" value="1"/>
</dbReference>
<feature type="binding site" evidence="9">
    <location>
        <position position="426"/>
    </location>
    <ligand>
        <name>phosphoenolpyruvate</name>
        <dbReference type="ChEBI" id="CHEBI:58702"/>
    </ligand>
</feature>
<feature type="binding site" evidence="9">
    <location>
        <position position="353"/>
    </location>
    <ligand>
        <name>3-phosphoshikimate</name>
        <dbReference type="ChEBI" id="CHEBI:145989"/>
    </ligand>
</feature>
<keyword evidence="4 9" id="KW-0963">Cytoplasm</keyword>
<dbReference type="PIRSF" id="PIRSF000505">
    <property type="entry name" value="EPSPS"/>
    <property type="match status" value="1"/>
</dbReference>
<evidence type="ECO:0000256" key="8">
    <source>
        <dbReference type="ARBA" id="ARBA00044633"/>
    </source>
</evidence>
<dbReference type="FunFam" id="3.65.10.10:FF:000006">
    <property type="entry name" value="3-phosphoshikimate 1-carboxyvinyltransferase"/>
    <property type="match status" value="1"/>
</dbReference>
<evidence type="ECO:0000313" key="11">
    <source>
        <dbReference type="EMBL" id="PZD72031.1"/>
    </source>
</evidence>
<protein>
    <recommendedName>
        <fullName evidence="9">3-phosphoshikimate 1-carboxyvinyltransferase</fullName>
        <ecNumber evidence="9">2.5.1.19</ecNumber>
    </recommendedName>
    <alternativeName>
        <fullName evidence="9">5-enolpyruvylshikimate-3-phosphate synthase</fullName>
        <shortName evidence="9">EPSP synthase</shortName>
        <shortName evidence="9">EPSPS</shortName>
    </alternativeName>
</protein>
<comment type="subcellular location">
    <subcellularLocation>
        <location evidence="9">Cytoplasm</location>
    </subcellularLocation>
</comment>
<reference evidence="11 12" key="1">
    <citation type="journal article" date="2018" name="Sci. Rep.">
        <title>A novel species of the marine cyanobacterium Acaryochloris with a unique pigment content and lifestyle.</title>
        <authorList>
            <person name="Partensky F."/>
            <person name="Six C."/>
            <person name="Ratin M."/>
            <person name="Garczarek L."/>
            <person name="Vaulot D."/>
            <person name="Probert I."/>
            <person name="Calteau A."/>
            <person name="Gourvil P."/>
            <person name="Marie D."/>
            <person name="Grebert T."/>
            <person name="Bouchier C."/>
            <person name="Le Panse S."/>
            <person name="Gachenot M."/>
            <person name="Rodriguez F."/>
            <person name="Garrido J.L."/>
        </authorList>
    </citation>
    <scope>NUCLEOTIDE SEQUENCE [LARGE SCALE GENOMIC DNA]</scope>
    <source>
        <strain evidence="11 12">RCC1774</strain>
    </source>
</reference>
<dbReference type="PANTHER" id="PTHR21090">
    <property type="entry name" value="AROM/DEHYDROQUINATE SYNTHASE"/>
    <property type="match status" value="1"/>
</dbReference>
<dbReference type="Gene3D" id="3.65.10.10">
    <property type="entry name" value="Enolpyruvate transferase domain"/>
    <property type="match status" value="2"/>
</dbReference>
<dbReference type="GO" id="GO:0008652">
    <property type="term" value="P:amino acid biosynthetic process"/>
    <property type="evidence" value="ECO:0007669"/>
    <property type="project" value="UniProtKB-KW"/>
</dbReference>
<keyword evidence="7 9" id="KW-0057">Aromatic amino acid biosynthesis</keyword>
<evidence type="ECO:0000256" key="6">
    <source>
        <dbReference type="ARBA" id="ARBA00022679"/>
    </source>
</evidence>
<dbReference type="AlphaFoldDB" id="A0A2W1JSR1"/>
<evidence type="ECO:0000256" key="5">
    <source>
        <dbReference type="ARBA" id="ARBA00022605"/>
    </source>
</evidence>
<dbReference type="InterPro" id="IPR001986">
    <property type="entry name" value="Enolpyruvate_Tfrase_dom"/>
</dbReference>
<evidence type="ECO:0000256" key="1">
    <source>
        <dbReference type="ARBA" id="ARBA00002174"/>
    </source>
</evidence>